<dbReference type="Proteomes" id="UP000008711">
    <property type="component" value="Unassembled WGS sequence"/>
</dbReference>
<evidence type="ECO:0000313" key="3">
    <source>
        <dbReference type="Proteomes" id="UP000008711"/>
    </source>
</evidence>
<evidence type="ECO:0000313" key="2">
    <source>
        <dbReference type="EMBL" id="EDV57498.2"/>
    </source>
</evidence>
<evidence type="ECO:0000256" key="1">
    <source>
        <dbReference type="SAM" id="MobiDB-lite"/>
    </source>
</evidence>
<reference evidence="2 3" key="2">
    <citation type="journal article" date="2008" name="Bioinformatics">
        <title>Assembly reconciliation.</title>
        <authorList>
            <person name="Zimin A.V."/>
            <person name="Smith D.R."/>
            <person name="Sutton G."/>
            <person name="Yorke J.A."/>
        </authorList>
    </citation>
    <scope>NUCLEOTIDE SEQUENCE [LARGE SCALE GENOMIC DNA]</scope>
    <source>
        <strain evidence="2 3">TSC#14021-0224.01</strain>
    </source>
</reference>
<feature type="compositionally biased region" description="Polar residues" evidence="1">
    <location>
        <begin position="926"/>
        <end position="937"/>
    </location>
</feature>
<feature type="compositionally biased region" description="Polar residues" evidence="1">
    <location>
        <begin position="1059"/>
        <end position="1069"/>
    </location>
</feature>
<gene>
    <name evidence="2" type="primary">Dere\GG24502</name>
    <name evidence="2" type="synonym">dere_GLEANR_9223</name>
    <name evidence="2" type="synonym">GG24502</name>
    <name evidence="2" type="ORF">Dere_GG24502</name>
</gene>
<sequence>MSFTVTNQSLIRLESSKDADEWKRTLMFFNVDILGGVCRDQQNQITPPRTSVCNGKRRAPGGGLTNPITESAMSFGAPNKYYTNGHADFEHGTYSPRTPGRRRDNFAYSDRRRHFHYRPINPGRSQAEMGLVSPSPSADSAGYYESKRIHFPDVGTEKTYDNYYPDGPYEIKEDEPHRVVPTSHYFKEKEEPRINRQYADDYYPNGRRLSKRHHRESERYYRQPYPEHPTQDDYHRDFRGTVPRQLRSSSYRMKQNYRQASGSLPPNYASNYYPHDSTEYRSDNDYDGSPEDYQSNREYYEEPRAEAYQNPYEDFHDYEYTDYKETSKAHPIQFPKPQPKYYKNYAKGHSQSYPTRICKPERESKVNEVKVSPFEEAEIRHVKSKRSKRNKQPEETLRRKGFNHFGESREEPINYEKISKYLAQPKKYESRGKEDVFNIEGNSNRYKLPSYAERSLSSTHKKIFKEELPHRYRPKKFIDEIRKPHRSLRTESFGQHGEYDSYKTRSHKASPDRKKSVDFVRFTDLNDGSEIPHRIRESGQSPSSLFFTIEIPYKKKHRKGEYIPKRSHSGCDNFEDKSFRPQTSLYDVGKHRKRKTMKQKISGFFKRSKLCLSKSNIFRNKSNVLKKPVAQNLNCAQITNQSPNYILNSSVESDHSLGSENVGVPSQDTDPQRYGFKKGKECHYPTVYRGTNNQLPENNNEIFHQYSMFNVLSSTNQRSKVNNDDYDHFDRGLSKRTSQYFRPTADLPTKNSYKEFDRVSSGNCSLHSERKSGDPNGTSEINVCLTIRATDVSLTGSPRIVSSKIVGDRGVSYKTNNGASKVTLSRPANLSALRQSSGSTICESASGENQFRNVRFSPSHFGHKSCSSTQNSSEGSSSRVPAARTSQEHFCKRKSIEASSKPPEMSESIGSSSEQLRPRHRRVSRWSLTSQSKSYNPKPQPGHCWTPDILETNSPRPSRTIELCSRPPTLFQSDITKRSSLKRVDNNLEKSVPKRVVLKTNSSQSSLSGTMCSSGSSTKSLCTGENEDRKNEDRSECHRSQSHNFQFGEDWKCEVIPRKTSSWPRQSPRSFPGPPMQMTNPKQFGKWFLSPKTSTQSLESTTSRCSSGSTPRNHVDETSHKPKNMQLVCYPDDEPKSSYASQPQSEYGNRFTAMRDLDSTKSSNRGDLCCPKLFTDLEEESFSPKSIVEELKRELLQSFRAEQQIRSQAPFLRPTPPHIVIFPCAPGGMCQTRASMNLNPNLFRRPESVMCWTPCPKPQNSTT</sequence>
<feature type="region of interest" description="Disordered" evidence="1">
    <location>
        <begin position="999"/>
        <end position="1041"/>
    </location>
</feature>
<protein>
    <submittedName>
        <fullName evidence="2">Uncharacterized protein</fullName>
    </submittedName>
</protein>
<feature type="compositionally biased region" description="Polar residues" evidence="1">
    <location>
        <begin position="1098"/>
        <end position="1112"/>
    </location>
</feature>
<feature type="compositionally biased region" description="Basic and acidic residues" evidence="1">
    <location>
        <begin position="185"/>
        <end position="194"/>
    </location>
</feature>
<feature type="compositionally biased region" description="Basic and acidic residues" evidence="1">
    <location>
        <begin position="1026"/>
        <end position="1039"/>
    </location>
</feature>
<dbReference type="OrthoDB" id="7852031at2759"/>
<feature type="compositionally biased region" description="Polar residues" evidence="1">
    <location>
        <begin position="258"/>
        <end position="270"/>
    </location>
</feature>
<feature type="region of interest" description="Disordered" evidence="1">
    <location>
        <begin position="1098"/>
        <end position="1124"/>
    </location>
</feature>
<name>B3NA35_DROER</name>
<feature type="compositionally biased region" description="Low complexity" evidence="1">
    <location>
        <begin position="865"/>
        <end position="878"/>
    </location>
</feature>
<feature type="region of interest" description="Disordered" evidence="1">
    <location>
        <begin position="1059"/>
        <end position="1078"/>
    </location>
</feature>
<dbReference type="EMBL" id="CH954177">
    <property type="protein sequence ID" value="EDV57498.2"/>
    <property type="molecule type" value="Genomic_DNA"/>
</dbReference>
<proteinExistence type="predicted"/>
<feature type="compositionally biased region" description="Basic and acidic residues" evidence="1">
    <location>
        <begin position="886"/>
        <end position="896"/>
    </location>
</feature>
<dbReference type="AlphaFoldDB" id="B3NA35"/>
<organism evidence="2 3">
    <name type="scientific">Drosophila erecta</name>
    <name type="common">Fruit fly</name>
    <dbReference type="NCBI Taxonomy" id="7220"/>
    <lineage>
        <taxon>Eukaryota</taxon>
        <taxon>Metazoa</taxon>
        <taxon>Ecdysozoa</taxon>
        <taxon>Arthropoda</taxon>
        <taxon>Hexapoda</taxon>
        <taxon>Insecta</taxon>
        <taxon>Pterygota</taxon>
        <taxon>Neoptera</taxon>
        <taxon>Endopterygota</taxon>
        <taxon>Diptera</taxon>
        <taxon>Brachycera</taxon>
        <taxon>Muscomorpha</taxon>
        <taxon>Ephydroidea</taxon>
        <taxon>Drosophilidae</taxon>
        <taxon>Drosophila</taxon>
        <taxon>Sophophora</taxon>
    </lineage>
</organism>
<keyword evidence="3" id="KW-1185">Reference proteome</keyword>
<reference evidence="2 3" key="1">
    <citation type="journal article" date="2007" name="Nature">
        <title>Evolution of genes and genomes on the Drosophila phylogeny.</title>
        <authorList>
            <consortium name="Drosophila 12 Genomes Consortium"/>
            <person name="Clark A.G."/>
            <person name="Eisen M.B."/>
            <person name="Smith D.R."/>
            <person name="Bergman C.M."/>
            <person name="Oliver B."/>
            <person name="Markow T.A."/>
            <person name="Kaufman T.C."/>
            <person name="Kellis M."/>
            <person name="Gelbart W."/>
            <person name="Iyer V.N."/>
            <person name="Pollard D.A."/>
            <person name="Sackton T.B."/>
            <person name="Larracuente A.M."/>
            <person name="Singh N.D."/>
            <person name="Abad J.P."/>
            <person name="Abt D.N."/>
            <person name="Adryan B."/>
            <person name="Aguade M."/>
            <person name="Akashi H."/>
            <person name="Anderson W.W."/>
            <person name="Aquadro C.F."/>
            <person name="Ardell D.H."/>
            <person name="Arguello R."/>
            <person name="Artieri C.G."/>
            <person name="Barbash D.A."/>
            <person name="Barker D."/>
            <person name="Barsanti P."/>
            <person name="Batterham P."/>
            <person name="Batzoglou S."/>
            <person name="Begun D."/>
            <person name="Bhutkar A."/>
            <person name="Blanco E."/>
            <person name="Bosak S.A."/>
            <person name="Bradley R.K."/>
            <person name="Brand A.D."/>
            <person name="Brent M.R."/>
            <person name="Brooks A.N."/>
            <person name="Brown R.H."/>
            <person name="Butlin R.K."/>
            <person name="Caggese C."/>
            <person name="Calvi B.R."/>
            <person name="Bernardo de Carvalho A."/>
            <person name="Caspi A."/>
            <person name="Castrezana S."/>
            <person name="Celniker S.E."/>
            <person name="Chang J.L."/>
            <person name="Chapple C."/>
            <person name="Chatterji S."/>
            <person name="Chinwalla A."/>
            <person name="Civetta A."/>
            <person name="Clifton S.W."/>
            <person name="Comeron J.M."/>
            <person name="Costello J.C."/>
            <person name="Coyne J.A."/>
            <person name="Daub J."/>
            <person name="David R.G."/>
            <person name="Delcher A.L."/>
            <person name="Delehaunty K."/>
            <person name="Do C.B."/>
            <person name="Ebling H."/>
            <person name="Edwards K."/>
            <person name="Eickbush T."/>
            <person name="Evans J.D."/>
            <person name="Filipski A."/>
            <person name="Findeiss S."/>
            <person name="Freyhult E."/>
            <person name="Fulton L."/>
            <person name="Fulton R."/>
            <person name="Garcia A.C."/>
            <person name="Gardiner A."/>
            <person name="Garfield D.A."/>
            <person name="Garvin B.E."/>
            <person name="Gibson G."/>
            <person name="Gilbert D."/>
            <person name="Gnerre S."/>
            <person name="Godfrey J."/>
            <person name="Good R."/>
            <person name="Gotea V."/>
            <person name="Gravely B."/>
            <person name="Greenberg A.J."/>
            <person name="Griffiths-Jones S."/>
            <person name="Gross S."/>
            <person name="Guigo R."/>
            <person name="Gustafson E.A."/>
            <person name="Haerty W."/>
            <person name="Hahn M.W."/>
            <person name="Halligan D.L."/>
            <person name="Halpern A.L."/>
            <person name="Halter G.M."/>
            <person name="Han M.V."/>
            <person name="Heger A."/>
            <person name="Hillier L."/>
            <person name="Hinrichs A.S."/>
            <person name="Holmes I."/>
            <person name="Hoskins R.A."/>
            <person name="Hubisz M.J."/>
            <person name="Hultmark D."/>
            <person name="Huntley M.A."/>
            <person name="Jaffe D.B."/>
            <person name="Jagadeeshan S."/>
            <person name="Jeck W.R."/>
            <person name="Johnson J."/>
            <person name="Jones C.D."/>
            <person name="Jordan W.C."/>
            <person name="Karpen G.H."/>
            <person name="Kataoka E."/>
            <person name="Keightley P.D."/>
            <person name="Kheradpour P."/>
            <person name="Kirkness E.F."/>
            <person name="Koerich L.B."/>
            <person name="Kristiansen K."/>
            <person name="Kudrna D."/>
            <person name="Kulathinal R.J."/>
            <person name="Kumar S."/>
            <person name="Kwok R."/>
            <person name="Lander E."/>
            <person name="Langley C.H."/>
            <person name="Lapoint R."/>
            <person name="Lazzaro B.P."/>
            <person name="Lee S.J."/>
            <person name="Levesque L."/>
            <person name="Li R."/>
            <person name="Lin C.F."/>
            <person name="Lin M.F."/>
            <person name="Lindblad-Toh K."/>
            <person name="Llopart A."/>
            <person name="Long M."/>
            <person name="Low L."/>
            <person name="Lozovsky E."/>
            <person name="Lu J."/>
            <person name="Luo M."/>
            <person name="Machado C.A."/>
            <person name="Makalowski W."/>
            <person name="Marzo M."/>
            <person name="Matsuda M."/>
            <person name="Matzkin L."/>
            <person name="McAllister B."/>
            <person name="McBride C.S."/>
            <person name="McKernan B."/>
            <person name="McKernan K."/>
            <person name="Mendez-Lago M."/>
            <person name="Minx P."/>
            <person name="Mollenhauer M.U."/>
            <person name="Montooth K."/>
            <person name="Mount S.M."/>
            <person name="Mu X."/>
            <person name="Myers E."/>
            <person name="Negre B."/>
            <person name="Newfeld S."/>
            <person name="Nielsen R."/>
            <person name="Noor M.A."/>
            <person name="O'Grady P."/>
            <person name="Pachter L."/>
            <person name="Papaceit M."/>
            <person name="Parisi M.J."/>
            <person name="Parisi M."/>
            <person name="Parts L."/>
            <person name="Pedersen J.S."/>
            <person name="Pesole G."/>
            <person name="Phillippy A.M."/>
            <person name="Ponting C.P."/>
            <person name="Pop M."/>
            <person name="Porcelli D."/>
            <person name="Powell J.R."/>
            <person name="Prohaska S."/>
            <person name="Pruitt K."/>
            <person name="Puig M."/>
            <person name="Quesneville H."/>
            <person name="Ram K.R."/>
            <person name="Rand D."/>
            <person name="Rasmussen M.D."/>
            <person name="Reed L.K."/>
            <person name="Reenan R."/>
            <person name="Reily A."/>
            <person name="Remington K.A."/>
            <person name="Rieger T.T."/>
            <person name="Ritchie M.G."/>
            <person name="Robin C."/>
            <person name="Rogers Y.H."/>
            <person name="Rohde C."/>
            <person name="Rozas J."/>
            <person name="Rubenfield M.J."/>
            <person name="Ruiz A."/>
            <person name="Russo S."/>
            <person name="Salzberg S.L."/>
            <person name="Sanchez-Gracia A."/>
            <person name="Saranga D.J."/>
            <person name="Sato H."/>
            <person name="Schaeffer S.W."/>
            <person name="Schatz M.C."/>
            <person name="Schlenke T."/>
            <person name="Schwartz R."/>
            <person name="Segarra C."/>
            <person name="Singh R.S."/>
            <person name="Sirot L."/>
            <person name="Sirota M."/>
            <person name="Sisneros N.B."/>
            <person name="Smith C.D."/>
            <person name="Smith T.F."/>
            <person name="Spieth J."/>
            <person name="Stage D.E."/>
            <person name="Stark A."/>
            <person name="Stephan W."/>
            <person name="Strausberg R.L."/>
            <person name="Strempel S."/>
            <person name="Sturgill D."/>
            <person name="Sutton G."/>
            <person name="Sutton G.G."/>
            <person name="Tao W."/>
            <person name="Teichmann S."/>
            <person name="Tobari Y.N."/>
            <person name="Tomimura Y."/>
            <person name="Tsolas J.M."/>
            <person name="Valente V.L."/>
            <person name="Venter E."/>
            <person name="Venter J.C."/>
            <person name="Vicario S."/>
            <person name="Vieira F.G."/>
            <person name="Vilella A.J."/>
            <person name="Villasante A."/>
            <person name="Walenz B."/>
            <person name="Wang J."/>
            <person name="Wasserman M."/>
            <person name="Watts T."/>
            <person name="Wilson D."/>
            <person name="Wilson R.K."/>
            <person name="Wing R.A."/>
            <person name="Wolfner M.F."/>
            <person name="Wong A."/>
            <person name="Wong G.K."/>
            <person name="Wu C.I."/>
            <person name="Wu G."/>
            <person name="Yamamoto D."/>
            <person name="Yang H.P."/>
            <person name="Yang S.P."/>
            <person name="Yorke J.A."/>
            <person name="Yoshida K."/>
            <person name="Zdobnov E."/>
            <person name="Zhang P."/>
            <person name="Zhang Y."/>
            <person name="Zimin A.V."/>
            <person name="Baldwin J."/>
            <person name="Abdouelleil A."/>
            <person name="Abdulkadir J."/>
            <person name="Abebe A."/>
            <person name="Abera B."/>
            <person name="Abreu J."/>
            <person name="Acer S.C."/>
            <person name="Aftuck L."/>
            <person name="Alexander A."/>
            <person name="An P."/>
            <person name="Anderson E."/>
            <person name="Anderson S."/>
            <person name="Arachi H."/>
            <person name="Azer M."/>
            <person name="Bachantsang P."/>
            <person name="Barry A."/>
            <person name="Bayul T."/>
            <person name="Berlin A."/>
            <person name="Bessette D."/>
            <person name="Bloom T."/>
            <person name="Blye J."/>
            <person name="Boguslavskiy L."/>
            <person name="Bonnet C."/>
            <person name="Boukhgalter B."/>
            <person name="Bourzgui I."/>
            <person name="Brown A."/>
            <person name="Cahill P."/>
            <person name="Channer S."/>
            <person name="Cheshatsang Y."/>
            <person name="Chuda L."/>
            <person name="Citroen M."/>
            <person name="Collymore A."/>
            <person name="Cooke P."/>
            <person name="Costello M."/>
            <person name="D'Aco K."/>
            <person name="Daza R."/>
            <person name="De Haan G."/>
            <person name="DeGray S."/>
            <person name="DeMaso C."/>
            <person name="Dhargay N."/>
            <person name="Dooley K."/>
            <person name="Dooley E."/>
            <person name="Doricent M."/>
            <person name="Dorje P."/>
            <person name="Dorjee K."/>
            <person name="Dupes A."/>
            <person name="Elong R."/>
            <person name="Falk J."/>
            <person name="Farina A."/>
            <person name="Faro S."/>
            <person name="Ferguson D."/>
            <person name="Fisher S."/>
            <person name="Foley C.D."/>
            <person name="Franke A."/>
            <person name="Friedrich D."/>
            <person name="Gadbois L."/>
            <person name="Gearin G."/>
            <person name="Gearin C.R."/>
            <person name="Giannoukos G."/>
            <person name="Goode T."/>
            <person name="Graham J."/>
            <person name="Grandbois E."/>
            <person name="Grewal S."/>
            <person name="Gyaltsen K."/>
            <person name="Hafez N."/>
            <person name="Hagos B."/>
            <person name="Hall J."/>
            <person name="Henson C."/>
            <person name="Hollinger A."/>
            <person name="Honan T."/>
            <person name="Huard M.D."/>
            <person name="Hughes L."/>
            <person name="Hurhula B."/>
            <person name="Husby M.E."/>
            <person name="Kamat A."/>
            <person name="Kanga B."/>
            <person name="Kashin S."/>
            <person name="Khazanovich D."/>
            <person name="Kisner P."/>
            <person name="Lance K."/>
            <person name="Lara M."/>
            <person name="Lee W."/>
            <person name="Lennon N."/>
            <person name="Letendre F."/>
            <person name="LeVine R."/>
            <person name="Lipovsky A."/>
            <person name="Liu X."/>
            <person name="Liu J."/>
            <person name="Liu S."/>
            <person name="Lokyitsang T."/>
            <person name="Lokyitsang Y."/>
            <person name="Lubonja R."/>
            <person name="Lui A."/>
            <person name="MacDonald P."/>
            <person name="Magnisalis V."/>
            <person name="Maru K."/>
            <person name="Matthews C."/>
            <person name="McCusker W."/>
            <person name="McDonough S."/>
            <person name="Mehta T."/>
            <person name="Meldrim J."/>
            <person name="Meneus L."/>
            <person name="Mihai O."/>
            <person name="Mihalev A."/>
            <person name="Mihova T."/>
            <person name="Mittelman R."/>
            <person name="Mlenga V."/>
            <person name="Montmayeur A."/>
            <person name="Mulrain L."/>
            <person name="Navidi A."/>
            <person name="Naylor J."/>
            <person name="Negash T."/>
            <person name="Nguyen T."/>
            <person name="Nguyen N."/>
            <person name="Nicol R."/>
            <person name="Norbu C."/>
            <person name="Norbu N."/>
            <person name="Novod N."/>
            <person name="O'Neill B."/>
            <person name="Osman S."/>
            <person name="Markiewicz E."/>
            <person name="Oyono O.L."/>
            <person name="Patti C."/>
            <person name="Phunkhang P."/>
            <person name="Pierre F."/>
            <person name="Priest M."/>
            <person name="Raghuraman S."/>
            <person name="Rege F."/>
            <person name="Reyes R."/>
            <person name="Rise C."/>
            <person name="Rogov P."/>
            <person name="Ross K."/>
            <person name="Ryan E."/>
            <person name="Settipalli S."/>
            <person name="Shea T."/>
            <person name="Sherpa N."/>
            <person name="Shi L."/>
            <person name="Shih D."/>
            <person name="Sparrow T."/>
            <person name="Spaulding J."/>
            <person name="Stalker J."/>
            <person name="Stange-Thomann N."/>
            <person name="Stavropoulos S."/>
            <person name="Stone C."/>
            <person name="Strader C."/>
            <person name="Tesfaye S."/>
            <person name="Thomson T."/>
            <person name="Thoulutsang Y."/>
            <person name="Thoulutsang D."/>
            <person name="Topham K."/>
            <person name="Topping I."/>
            <person name="Tsamla T."/>
            <person name="Vassiliev H."/>
            <person name="Vo A."/>
            <person name="Wangchuk T."/>
            <person name="Wangdi T."/>
            <person name="Weiand M."/>
            <person name="Wilkinson J."/>
            <person name="Wilson A."/>
            <person name="Yadav S."/>
            <person name="Young G."/>
            <person name="Yu Q."/>
            <person name="Zembek L."/>
            <person name="Zhong D."/>
            <person name="Zimmer A."/>
            <person name="Zwirko Z."/>
            <person name="Jaffe D.B."/>
            <person name="Alvarez P."/>
            <person name="Brockman W."/>
            <person name="Butler J."/>
            <person name="Chin C."/>
            <person name="Gnerre S."/>
            <person name="Grabherr M."/>
            <person name="Kleber M."/>
            <person name="Mauceli E."/>
            <person name="MacCallum I."/>
        </authorList>
    </citation>
    <scope>NUCLEOTIDE SEQUENCE [LARGE SCALE GENOMIC DNA]</scope>
    <source>
        <strain evidence="2 3">TSC#14021-0224.01</strain>
    </source>
</reference>
<feature type="compositionally biased region" description="Low complexity" evidence="1">
    <location>
        <begin position="1002"/>
        <end position="1024"/>
    </location>
</feature>
<feature type="region of interest" description="Disordered" evidence="1">
    <location>
        <begin position="258"/>
        <end position="294"/>
    </location>
</feature>
<accession>B3NA35</accession>
<feature type="region of interest" description="Disordered" evidence="1">
    <location>
        <begin position="860"/>
        <end position="948"/>
    </location>
</feature>
<feature type="region of interest" description="Disordered" evidence="1">
    <location>
        <begin position="183"/>
        <end position="237"/>
    </location>
</feature>
<dbReference type="HOGENOM" id="CLU_264653_0_0_1"/>